<dbReference type="AlphaFoldDB" id="A0A0D9ZKG4"/>
<sequence>MSARPFKSSTTHTLWPSAARAATAAATTSSSGVPIFLTDRTSQLVEGTATHPMLSPCRRHAASAPASFISSLATVLHKK</sequence>
<dbReference type="Gramene" id="OGLUM04G11490.1">
    <property type="protein sequence ID" value="OGLUM04G11490.1"/>
    <property type="gene ID" value="OGLUM04G11490"/>
</dbReference>
<proteinExistence type="predicted"/>
<dbReference type="HOGENOM" id="CLU_2609930_0_0_1"/>
<protein>
    <submittedName>
        <fullName evidence="1">Uncharacterized protein</fullName>
    </submittedName>
</protein>
<organism evidence="1">
    <name type="scientific">Oryza glumipatula</name>
    <dbReference type="NCBI Taxonomy" id="40148"/>
    <lineage>
        <taxon>Eukaryota</taxon>
        <taxon>Viridiplantae</taxon>
        <taxon>Streptophyta</taxon>
        <taxon>Embryophyta</taxon>
        <taxon>Tracheophyta</taxon>
        <taxon>Spermatophyta</taxon>
        <taxon>Magnoliopsida</taxon>
        <taxon>Liliopsida</taxon>
        <taxon>Poales</taxon>
        <taxon>Poaceae</taxon>
        <taxon>BOP clade</taxon>
        <taxon>Oryzoideae</taxon>
        <taxon>Oryzeae</taxon>
        <taxon>Oryzinae</taxon>
        <taxon>Oryza</taxon>
    </lineage>
</organism>
<reference evidence="1" key="2">
    <citation type="submission" date="2018-05" db="EMBL/GenBank/DDBJ databases">
        <title>OgluRS3 (Oryza glumaepatula Reference Sequence Version 3).</title>
        <authorList>
            <person name="Zhang J."/>
            <person name="Kudrna D."/>
            <person name="Lee S."/>
            <person name="Talag J."/>
            <person name="Welchert J."/>
            <person name="Wing R.A."/>
        </authorList>
    </citation>
    <scope>NUCLEOTIDE SEQUENCE [LARGE SCALE GENOMIC DNA]</scope>
</reference>
<keyword evidence="2" id="KW-1185">Reference proteome</keyword>
<accession>A0A0D9ZKG4</accession>
<evidence type="ECO:0000313" key="2">
    <source>
        <dbReference type="Proteomes" id="UP000026961"/>
    </source>
</evidence>
<reference evidence="1" key="1">
    <citation type="submission" date="2015-04" db="UniProtKB">
        <authorList>
            <consortium name="EnsemblPlants"/>
        </authorList>
    </citation>
    <scope>IDENTIFICATION</scope>
</reference>
<evidence type="ECO:0000313" key="1">
    <source>
        <dbReference type="EnsemblPlants" id="OGLUM04G11490.1"/>
    </source>
</evidence>
<dbReference type="EnsemblPlants" id="OGLUM04G11490.1">
    <property type="protein sequence ID" value="OGLUM04G11490.1"/>
    <property type="gene ID" value="OGLUM04G11490"/>
</dbReference>
<dbReference type="Proteomes" id="UP000026961">
    <property type="component" value="Chromosome 4"/>
</dbReference>
<name>A0A0D9ZKG4_9ORYZ</name>